<accession>A0A852YMP4</accession>
<proteinExistence type="predicted"/>
<dbReference type="Proteomes" id="UP000553888">
    <property type="component" value="Unassembled WGS sequence"/>
</dbReference>
<reference evidence="1 2" key="1">
    <citation type="submission" date="2020-07" db="EMBL/GenBank/DDBJ databases">
        <title>Sequencing the genomes of 1000 actinobacteria strains.</title>
        <authorList>
            <person name="Klenk H.-P."/>
        </authorList>
    </citation>
    <scope>NUCLEOTIDE SEQUENCE [LARGE SCALE GENOMIC DNA]</scope>
    <source>
        <strain evidence="1 2">DSM 23141</strain>
    </source>
</reference>
<dbReference type="AlphaFoldDB" id="A0A852YMP4"/>
<dbReference type="RefSeq" id="WP_179566921.1">
    <property type="nucleotide sequence ID" value="NZ_JACBZY010000001.1"/>
</dbReference>
<comment type="caution">
    <text evidence="1">The sequence shown here is derived from an EMBL/GenBank/DDBJ whole genome shotgun (WGS) entry which is preliminary data.</text>
</comment>
<name>A0A852YMP4_9MICO</name>
<keyword evidence="2" id="KW-1185">Reference proteome</keyword>
<evidence type="ECO:0000313" key="2">
    <source>
        <dbReference type="Proteomes" id="UP000553888"/>
    </source>
</evidence>
<evidence type="ECO:0000313" key="1">
    <source>
        <dbReference type="EMBL" id="NYG99009.1"/>
    </source>
</evidence>
<dbReference type="EMBL" id="JACBZY010000001">
    <property type="protein sequence ID" value="NYG99009.1"/>
    <property type="molecule type" value="Genomic_DNA"/>
</dbReference>
<organism evidence="1 2">
    <name type="scientific">Schumannella luteola</name>
    <dbReference type="NCBI Taxonomy" id="472059"/>
    <lineage>
        <taxon>Bacteria</taxon>
        <taxon>Bacillati</taxon>
        <taxon>Actinomycetota</taxon>
        <taxon>Actinomycetes</taxon>
        <taxon>Micrococcales</taxon>
        <taxon>Microbacteriaceae</taxon>
        <taxon>Schumannella</taxon>
    </lineage>
</organism>
<protein>
    <submittedName>
        <fullName evidence="1">Uncharacterized protein</fullName>
    </submittedName>
</protein>
<sequence>MTRFRTSNRFEGDRYSVDFIDTTGIEAVDKAATEHRAIDARYKEAKRARDAALKDVAGAKDRLVAQAAEYGLKKGELPKDIRKGVKTAKEAAEEGQLRVDALAEMVRTSWTRLVAHIEANEDALATAAREKGEQSLQRMAAAREAFSSAAREAELSYGLLGMFYRGRIDGLQPILAELPKSQRKISTDEALTQMGKAVGFANLDLEVARRGTGPTRDEVEEISDGEA</sequence>
<gene>
    <name evidence="1" type="ORF">BJ979_001635</name>
</gene>